<gene>
    <name evidence="2" type="ORF">H4W19_01625</name>
</gene>
<proteinExistence type="predicted"/>
<dbReference type="InterPro" id="IPR000594">
    <property type="entry name" value="ThiF_NAD_FAD-bd"/>
</dbReference>
<dbReference type="PANTHER" id="PTHR43267">
    <property type="entry name" value="TRNA THREONYLCARBAMOYLADENOSINE DEHYDRATASE"/>
    <property type="match status" value="1"/>
</dbReference>
<evidence type="ECO:0000313" key="2">
    <source>
        <dbReference type="EMBL" id="QND80533.1"/>
    </source>
</evidence>
<dbReference type="InterPro" id="IPR035985">
    <property type="entry name" value="Ubiquitin-activating_enz"/>
</dbReference>
<protein>
    <submittedName>
        <fullName evidence="2">ThiF family adenylyltransferase</fullName>
    </submittedName>
</protein>
<dbReference type="SUPFAM" id="SSF69572">
    <property type="entry name" value="Activating enzymes of the ubiquitin-like proteins"/>
    <property type="match status" value="1"/>
</dbReference>
<feature type="domain" description="THIF-type NAD/FAD binding fold" evidence="1">
    <location>
        <begin position="269"/>
        <end position="374"/>
    </location>
</feature>
<dbReference type="Gene3D" id="3.40.50.720">
    <property type="entry name" value="NAD(P)-binding Rossmann-like Domain"/>
    <property type="match status" value="1"/>
</dbReference>
<organism evidence="2 3">
    <name type="scientific">Pseudoxanthomonas mexicana</name>
    <dbReference type="NCBI Taxonomy" id="128785"/>
    <lineage>
        <taxon>Bacteria</taxon>
        <taxon>Pseudomonadati</taxon>
        <taxon>Pseudomonadota</taxon>
        <taxon>Gammaproteobacteria</taxon>
        <taxon>Lysobacterales</taxon>
        <taxon>Lysobacteraceae</taxon>
        <taxon>Pseudoxanthomonas</taxon>
    </lineage>
</organism>
<sequence>MPKVRHHHELIDHVVIGVNATFPNSDPIVVALQGIAKGAPYWPHIEPRGTLCLGRLRYSSPAATRVLSSLQDALTVLSMTQTERDAEHRREFLAYWSQLGHATPMPYLCMLDGSPLSRDIVYYGDAQRGRFFAEDAAQLATWLSHMGKPSPKQASTTRLIWLDQPLLPAAFPKTGRDVMALAGDHAFDLHVKPGRILPVLLGCHIDGLAVYVCAEIEGISVKDAAKGFRPSKPRPPALVATSFQSKPAMRRSVQRADYAWVHGRGKNAQVHTLRNKKVAIVGCGALGGFLARALAQSGVGSFLLIDADELVASNVGRHLLGMEAVGLEKSVALAKRLQADFPHAVNVEPWTGAIQTAKTEQIELLASYDLIIAAGINLVGELALDGYRQGMHAPPPLVWTWIEEFAVAGHAVGVVDGACLAASLNADGEFLMRLTAEWPADQAHAMEAGCGVAYQPYSAADMMGTVNCAHRLSLDILLGKQQGSVVRSWLGDRELATAAGCRVDEAFSRSFGEITRDWIW</sequence>
<reference evidence="2 3" key="1">
    <citation type="submission" date="2020-08" db="EMBL/GenBank/DDBJ databases">
        <title>Streptomycin resistant and MDR strain, P. mexicana.</title>
        <authorList>
            <person name="Ganesh-kumar S."/>
            <person name="Zhe T."/>
            <person name="Yu Z."/>
            <person name="Min Y."/>
        </authorList>
    </citation>
    <scope>NUCLEOTIDE SEQUENCE [LARGE SCALE GENOMIC DNA]</scope>
    <source>
        <strain evidence="2 3">GTZY</strain>
    </source>
</reference>
<keyword evidence="2" id="KW-0808">Transferase</keyword>
<name>A0ABX6RDH1_PSEMX</name>
<evidence type="ECO:0000259" key="1">
    <source>
        <dbReference type="Pfam" id="PF00899"/>
    </source>
</evidence>
<dbReference type="CDD" id="cd01483">
    <property type="entry name" value="E1_enzyme_family"/>
    <property type="match status" value="1"/>
</dbReference>
<accession>A0ABX6RDH1</accession>
<dbReference type="GO" id="GO:0016779">
    <property type="term" value="F:nucleotidyltransferase activity"/>
    <property type="evidence" value="ECO:0007669"/>
    <property type="project" value="UniProtKB-KW"/>
</dbReference>
<keyword evidence="3" id="KW-1185">Reference proteome</keyword>
<dbReference type="Proteomes" id="UP000515506">
    <property type="component" value="Chromosome"/>
</dbReference>
<dbReference type="RefSeq" id="WP_185895747.1">
    <property type="nucleotide sequence ID" value="NZ_CP060028.1"/>
</dbReference>
<dbReference type="InterPro" id="IPR045886">
    <property type="entry name" value="ThiF/MoeB/HesA"/>
</dbReference>
<dbReference type="Pfam" id="PF00899">
    <property type="entry name" value="ThiF"/>
    <property type="match status" value="1"/>
</dbReference>
<evidence type="ECO:0000313" key="3">
    <source>
        <dbReference type="Proteomes" id="UP000515506"/>
    </source>
</evidence>
<dbReference type="PANTHER" id="PTHR43267:SF1">
    <property type="entry name" value="TRNA THREONYLCARBAMOYLADENOSINE DEHYDRATASE"/>
    <property type="match status" value="1"/>
</dbReference>
<keyword evidence="2" id="KW-0548">Nucleotidyltransferase</keyword>
<dbReference type="EMBL" id="CP060028">
    <property type="protein sequence ID" value="QND80533.1"/>
    <property type="molecule type" value="Genomic_DNA"/>
</dbReference>